<evidence type="ECO:0000313" key="1">
    <source>
        <dbReference type="EMBL" id="EXF74806.1"/>
    </source>
</evidence>
<name>A0A010R3I6_9PEZI</name>
<dbReference type="HOGENOM" id="CLU_1660602_0_0_1"/>
<dbReference type="AlphaFoldDB" id="A0A010R3I6"/>
<sequence>MHSAQDALWWMATRDSTRSTTHDNEIGSVWSLDTYAGLPGFARQVLRVAICSMITGLIDRSMDVGNDQAPISGSCQQSAFDIIWPFEKRKRVRHALKGPQRYHVKDEKPEINEGSNPSITLQPPTTQGFYQQRLSWVNHSLPKEKRPPLVMLRRAAVAI</sequence>
<protein>
    <submittedName>
        <fullName evidence="1">Uncharacterized protein</fullName>
    </submittedName>
</protein>
<proteinExistence type="predicted"/>
<evidence type="ECO:0000313" key="2">
    <source>
        <dbReference type="Proteomes" id="UP000020467"/>
    </source>
</evidence>
<dbReference type="KEGG" id="cfj:CFIO01_06483"/>
<reference evidence="1 2" key="1">
    <citation type="submission" date="2014-02" db="EMBL/GenBank/DDBJ databases">
        <title>The genome sequence of Colletotrichum fioriniae PJ7.</title>
        <authorList>
            <person name="Baroncelli R."/>
            <person name="Thon M.R."/>
        </authorList>
    </citation>
    <scope>NUCLEOTIDE SEQUENCE [LARGE SCALE GENOMIC DNA]</scope>
    <source>
        <strain evidence="1 2">PJ7</strain>
    </source>
</reference>
<dbReference type="Proteomes" id="UP000020467">
    <property type="component" value="Unassembled WGS sequence"/>
</dbReference>
<gene>
    <name evidence="1" type="ORF">CFIO01_06483</name>
</gene>
<organism evidence="1 2">
    <name type="scientific">Colletotrichum fioriniae PJ7</name>
    <dbReference type="NCBI Taxonomy" id="1445577"/>
    <lineage>
        <taxon>Eukaryota</taxon>
        <taxon>Fungi</taxon>
        <taxon>Dikarya</taxon>
        <taxon>Ascomycota</taxon>
        <taxon>Pezizomycotina</taxon>
        <taxon>Sordariomycetes</taxon>
        <taxon>Hypocreomycetidae</taxon>
        <taxon>Glomerellales</taxon>
        <taxon>Glomerellaceae</taxon>
        <taxon>Colletotrichum</taxon>
        <taxon>Colletotrichum acutatum species complex</taxon>
    </lineage>
</organism>
<keyword evidence="2" id="KW-1185">Reference proteome</keyword>
<comment type="caution">
    <text evidence="1">The sequence shown here is derived from an EMBL/GenBank/DDBJ whole genome shotgun (WGS) entry which is preliminary data.</text>
</comment>
<dbReference type="EMBL" id="JARH01000941">
    <property type="protein sequence ID" value="EXF74806.1"/>
    <property type="molecule type" value="Genomic_DNA"/>
</dbReference>
<accession>A0A010R3I6</accession>